<feature type="compositionally biased region" description="Polar residues" evidence="1">
    <location>
        <begin position="341"/>
        <end position="355"/>
    </location>
</feature>
<name>A0AAD3TPS1_9TREE</name>
<accession>A0AAD3TPS1</accession>
<feature type="compositionally biased region" description="Polar residues" evidence="1">
    <location>
        <begin position="321"/>
        <end position="332"/>
    </location>
</feature>
<organism evidence="2 3">
    <name type="scientific">Cutaneotrichosporon spelunceum</name>
    <dbReference type="NCBI Taxonomy" id="1672016"/>
    <lineage>
        <taxon>Eukaryota</taxon>
        <taxon>Fungi</taxon>
        <taxon>Dikarya</taxon>
        <taxon>Basidiomycota</taxon>
        <taxon>Agaricomycotina</taxon>
        <taxon>Tremellomycetes</taxon>
        <taxon>Trichosporonales</taxon>
        <taxon>Trichosporonaceae</taxon>
        <taxon>Cutaneotrichosporon</taxon>
    </lineage>
</organism>
<keyword evidence="3" id="KW-1185">Reference proteome</keyword>
<feature type="region of interest" description="Disordered" evidence="1">
    <location>
        <begin position="26"/>
        <end position="93"/>
    </location>
</feature>
<evidence type="ECO:0000256" key="1">
    <source>
        <dbReference type="SAM" id="MobiDB-lite"/>
    </source>
</evidence>
<dbReference type="AlphaFoldDB" id="A0AAD3TPS1"/>
<feature type="compositionally biased region" description="Polar residues" evidence="1">
    <location>
        <begin position="250"/>
        <end position="263"/>
    </location>
</feature>
<feature type="compositionally biased region" description="Polar residues" evidence="1">
    <location>
        <begin position="285"/>
        <end position="295"/>
    </location>
</feature>
<feature type="region of interest" description="Disordered" evidence="1">
    <location>
        <begin position="158"/>
        <end position="406"/>
    </location>
</feature>
<evidence type="ECO:0000313" key="3">
    <source>
        <dbReference type="Proteomes" id="UP001222932"/>
    </source>
</evidence>
<reference evidence="2" key="2">
    <citation type="submission" date="2023-06" db="EMBL/GenBank/DDBJ databases">
        <authorList>
            <person name="Kobayashi Y."/>
            <person name="Kayamori A."/>
            <person name="Aoki K."/>
            <person name="Shiwa Y."/>
            <person name="Fujita N."/>
            <person name="Sugita T."/>
            <person name="Iwasaki W."/>
            <person name="Tanaka N."/>
            <person name="Takashima M."/>
        </authorList>
    </citation>
    <scope>NUCLEOTIDE SEQUENCE</scope>
    <source>
        <strain evidence="2">HIS016</strain>
    </source>
</reference>
<reference evidence="2" key="1">
    <citation type="journal article" date="2023" name="BMC Genomics">
        <title>Chromosome-level genome assemblies of Cutaneotrichosporon spp. (Trichosporonales, Basidiomycota) reveal imbalanced evolution between nucleotide sequences and chromosome synteny.</title>
        <authorList>
            <person name="Kobayashi Y."/>
            <person name="Kayamori A."/>
            <person name="Aoki K."/>
            <person name="Shiwa Y."/>
            <person name="Matsutani M."/>
            <person name="Fujita N."/>
            <person name="Sugita T."/>
            <person name="Iwasaki W."/>
            <person name="Tanaka N."/>
            <person name="Takashima M."/>
        </authorList>
    </citation>
    <scope>NUCLEOTIDE SEQUENCE</scope>
    <source>
        <strain evidence="2">HIS016</strain>
    </source>
</reference>
<evidence type="ECO:0000313" key="2">
    <source>
        <dbReference type="EMBL" id="GMK54424.1"/>
    </source>
</evidence>
<comment type="caution">
    <text evidence="2">The sequence shown here is derived from an EMBL/GenBank/DDBJ whole genome shotgun (WGS) entry which is preliminary data.</text>
</comment>
<feature type="compositionally biased region" description="Polar residues" evidence="1">
    <location>
        <begin position="363"/>
        <end position="373"/>
    </location>
</feature>
<feature type="compositionally biased region" description="Acidic residues" evidence="1">
    <location>
        <begin position="454"/>
        <end position="464"/>
    </location>
</feature>
<feature type="region of interest" description="Disordered" evidence="1">
    <location>
        <begin position="433"/>
        <end position="481"/>
    </location>
</feature>
<gene>
    <name evidence="2" type="ORF">CspeluHIS016_0110100</name>
</gene>
<dbReference type="Proteomes" id="UP001222932">
    <property type="component" value="Unassembled WGS sequence"/>
</dbReference>
<protein>
    <submittedName>
        <fullName evidence="2">Uncharacterized protein</fullName>
    </submittedName>
</protein>
<sequence>MSRRREEAELQRVLQLSTQQARTFVALPPYTLSSAPTDDSRDMELRPVNPQSTGDTLMTPHRSAPKTSSYLLSPDPEERNRREPPLANVPTGQFDIVVPARLSHRQRSPDPIDALEPSEHLEYNNIRYGLADDIPEGNGFALEPIGDDGAVAADATLLGPNSAESGDVVTRPGEVSSSGVESSRRSSAGKQNATEKQVPDAAEKKRKRVGRKAKQAAADAITEAYVEAPALPAAPPPKRKAKKAKVPKAGSSQSTARSISQRSGQDESAPPFPTSSYSEHDARNDTQNPSESATAAGSAMTVPGDAVPDVSGGAPEVTVECSKSSMTNSVISSAEPRLTAAHSSPSKSNPGSPIRSSPDALRNDSSSPVSAVTPQVARVLRPTHHTPPAGSSTPGGGQWRTPRNDLAGVLAKFPGARRTGMSKRINIVPLHVSIGPGVKSLPPPPPKSKKRVDEDDNEDEDDENGNPKIKVGSREWLMMED</sequence>
<feature type="compositionally biased region" description="Basic residues" evidence="1">
    <location>
        <begin position="204"/>
        <end position="214"/>
    </location>
</feature>
<proteinExistence type="predicted"/>
<dbReference type="EMBL" id="BTCM01000001">
    <property type="protein sequence ID" value="GMK54424.1"/>
    <property type="molecule type" value="Genomic_DNA"/>
</dbReference>
<feature type="compositionally biased region" description="Basic residues" evidence="1">
    <location>
        <begin position="237"/>
        <end position="246"/>
    </location>
</feature>